<reference evidence="1" key="1">
    <citation type="submission" date="2017-08" db="EMBL/GenBank/DDBJ databases">
        <authorList>
            <person name="Imhoff J.F."/>
            <person name="Rahn T."/>
            <person name="Kuenzel S."/>
            <person name="Neulinger S.C."/>
        </authorList>
    </citation>
    <scope>NUCLEOTIDE SEQUENCE</scope>
    <source>
        <strain evidence="1">DSM 11080</strain>
    </source>
</reference>
<protein>
    <submittedName>
        <fullName evidence="1">Uncharacterized protein</fullName>
    </submittedName>
</protein>
<organism evidence="1 2">
    <name type="scientific">Halochromatium glycolicum</name>
    <dbReference type="NCBI Taxonomy" id="85075"/>
    <lineage>
        <taxon>Bacteria</taxon>
        <taxon>Pseudomonadati</taxon>
        <taxon>Pseudomonadota</taxon>
        <taxon>Gammaproteobacteria</taxon>
        <taxon>Chromatiales</taxon>
        <taxon>Chromatiaceae</taxon>
        <taxon>Halochromatium</taxon>
    </lineage>
</organism>
<name>A0AAJ0XBV3_9GAMM</name>
<sequence length="114" mass="12584">MARALQSLSLRHEAPMRCFDGLGAGGQEARRHAQAGNTVEFAAAAATAANGGEESLPLFNRRPIWPTGHEIVIMARVRRRFPSGCAQAYPQQRWITWGLTENRPRVLGPSHPDR</sequence>
<dbReference type="Proteomes" id="UP001296776">
    <property type="component" value="Unassembled WGS sequence"/>
</dbReference>
<keyword evidence="2" id="KW-1185">Reference proteome</keyword>
<accession>A0AAJ0XBV3</accession>
<evidence type="ECO:0000313" key="1">
    <source>
        <dbReference type="EMBL" id="MBK1707344.1"/>
    </source>
</evidence>
<gene>
    <name evidence="1" type="ORF">CKO40_23125</name>
</gene>
<proteinExistence type="predicted"/>
<comment type="caution">
    <text evidence="1">The sequence shown here is derived from an EMBL/GenBank/DDBJ whole genome shotgun (WGS) entry which is preliminary data.</text>
</comment>
<dbReference type="EMBL" id="NRSJ01000084">
    <property type="protein sequence ID" value="MBK1707344.1"/>
    <property type="molecule type" value="Genomic_DNA"/>
</dbReference>
<dbReference type="AlphaFoldDB" id="A0AAJ0XBV3"/>
<evidence type="ECO:0000313" key="2">
    <source>
        <dbReference type="Proteomes" id="UP001296776"/>
    </source>
</evidence>
<reference evidence="1" key="2">
    <citation type="journal article" date="2020" name="Microorganisms">
        <title>Osmotic Adaptation and Compatible Solute Biosynthesis of Phototrophic Bacteria as Revealed from Genome Analyses.</title>
        <authorList>
            <person name="Imhoff J.F."/>
            <person name="Rahn T."/>
            <person name="Kunzel S."/>
            <person name="Keller A."/>
            <person name="Neulinger S.C."/>
        </authorList>
    </citation>
    <scope>NUCLEOTIDE SEQUENCE</scope>
    <source>
        <strain evidence="1">DSM 11080</strain>
    </source>
</reference>